<gene>
    <name evidence="8" type="ORF">ASZ90_020141</name>
</gene>
<proteinExistence type="inferred from homology"/>
<evidence type="ECO:0000256" key="1">
    <source>
        <dbReference type="ARBA" id="ARBA00008136"/>
    </source>
</evidence>
<keyword evidence="3" id="KW-0227">DNA damage</keyword>
<dbReference type="EMBL" id="LNQE01001918">
    <property type="protein sequence ID" value="KUG02509.1"/>
    <property type="molecule type" value="Genomic_DNA"/>
</dbReference>
<organism evidence="8">
    <name type="scientific">hydrocarbon metagenome</name>
    <dbReference type="NCBI Taxonomy" id="938273"/>
    <lineage>
        <taxon>unclassified sequences</taxon>
        <taxon>metagenomes</taxon>
        <taxon>ecological metagenomes</taxon>
    </lineage>
</organism>
<evidence type="ECO:0000256" key="7">
    <source>
        <dbReference type="ARBA" id="ARBA00023239"/>
    </source>
</evidence>
<keyword evidence="2" id="KW-0645">Protease</keyword>
<comment type="similarity">
    <text evidence="1">Belongs to the SOS response-associated peptidase family.</text>
</comment>
<dbReference type="SUPFAM" id="SSF143081">
    <property type="entry name" value="BB1717-like"/>
    <property type="match status" value="1"/>
</dbReference>
<evidence type="ECO:0000256" key="4">
    <source>
        <dbReference type="ARBA" id="ARBA00022801"/>
    </source>
</evidence>
<dbReference type="GO" id="GO:0106300">
    <property type="term" value="P:protein-DNA covalent cross-linking repair"/>
    <property type="evidence" value="ECO:0007669"/>
    <property type="project" value="InterPro"/>
</dbReference>
<sequence>MCGRFTIIDDIDKICQRFNCSSLETGFKPRFNVAPTQEVPVIITSSQGHTELRIMRWGLVPNWAKDRKIGSRLINARIETISEKPSFRSSFRYRRCIIPSNGYYEWKKSGKEKLPYHIVMAQEELFGFAGLWDRWLDEAGQELLSFTIITAEAAPAVSTIHDRMPFILKKEDEQSWLDGSDGSNLMNILKPADNLMSYRVATIVNSPANDVPACIEKIS</sequence>
<dbReference type="Gene3D" id="3.90.1680.10">
    <property type="entry name" value="SOS response associated peptidase-like"/>
    <property type="match status" value="1"/>
</dbReference>
<keyword evidence="6" id="KW-0238">DNA-binding</keyword>
<accession>A0A0W8E250</accession>
<evidence type="ECO:0000256" key="6">
    <source>
        <dbReference type="ARBA" id="ARBA00023125"/>
    </source>
</evidence>
<evidence type="ECO:0000256" key="2">
    <source>
        <dbReference type="ARBA" id="ARBA00022670"/>
    </source>
</evidence>
<evidence type="ECO:0000313" key="8">
    <source>
        <dbReference type="EMBL" id="KUG02509.1"/>
    </source>
</evidence>
<dbReference type="AlphaFoldDB" id="A0A0W8E250"/>
<dbReference type="PANTHER" id="PTHR13604:SF0">
    <property type="entry name" value="ABASIC SITE PROCESSING PROTEIN HMCES"/>
    <property type="match status" value="1"/>
</dbReference>
<dbReference type="Pfam" id="PF02586">
    <property type="entry name" value="SRAP"/>
    <property type="match status" value="1"/>
</dbReference>
<reference evidence="8" key="1">
    <citation type="journal article" date="2015" name="Proc. Natl. Acad. Sci. U.S.A.">
        <title>Networks of energetic and metabolic interactions define dynamics in microbial communities.</title>
        <authorList>
            <person name="Embree M."/>
            <person name="Liu J.K."/>
            <person name="Al-Bassam M.M."/>
            <person name="Zengler K."/>
        </authorList>
    </citation>
    <scope>NUCLEOTIDE SEQUENCE</scope>
</reference>
<evidence type="ECO:0000256" key="5">
    <source>
        <dbReference type="ARBA" id="ARBA00023124"/>
    </source>
</evidence>
<dbReference type="GO" id="GO:0016829">
    <property type="term" value="F:lyase activity"/>
    <property type="evidence" value="ECO:0007669"/>
    <property type="project" value="UniProtKB-KW"/>
</dbReference>
<dbReference type="GO" id="GO:0006508">
    <property type="term" value="P:proteolysis"/>
    <property type="evidence" value="ECO:0007669"/>
    <property type="project" value="UniProtKB-KW"/>
</dbReference>
<keyword evidence="5" id="KW-0190">Covalent protein-DNA linkage</keyword>
<dbReference type="GO" id="GO:0003697">
    <property type="term" value="F:single-stranded DNA binding"/>
    <property type="evidence" value="ECO:0007669"/>
    <property type="project" value="InterPro"/>
</dbReference>
<dbReference type="GO" id="GO:0008233">
    <property type="term" value="F:peptidase activity"/>
    <property type="evidence" value="ECO:0007669"/>
    <property type="project" value="UniProtKB-KW"/>
</dbReference>
<dbReference type="InterPro" id="IPR003738">
    <property type="entry name" value="SRAP"/>
</dbReference>
<keyword evidence="4" id="KW-0378">Hydrolase</keyword>
<comment type="caution">
    <text evidence="8">The sequence shown here is derived from an EMBL/GenBank/DDBJ whole genome shotgun (WGS) entry which is preliminary data.</text>
</comment>
<keyword evidence="7" id="KW-0456">Lyase</keyword>
<dbReference type="InterPro" id="IPR036590">
    <property type="entry name" value="SRAP-like"/>
</dbReference>
<protein>
    <recommendedName>
        <fullName evidence="9">Abasic site processing protein</fullName>
    </recommendedName>
</protein>
<evidence type="ECO:0000256" key="3">
    <source>
        <dbReference type="ARBA" id="ARBA00022763"/>
    </source>
</evidence>
<name>A0A0W8E250_9ZZZZ</name>
<evidence type="ECO:0008006" key="9">
    <source>
        <dbReference type="Google" id="ProtNLM"/>
    </source>
</evidence>
<dbReference type="PANTHER" id="PTHR13604">
    <property type="entry name" value="DC12-RELATED"/>
    <property type="match status" value="1"/>
</dbReference>